<keyword evidence="1" id="KW-1185">Reference proteome</keyword>
<dbReference type="Proteomes" id="UP001732720">
    <property type="component" value="Chromosome 3"/>
</dbReference>
<organism evidence="1 2">
    <name type="scientific">Castor canadensis</name>
    <name type="common">American beaver</name>
    <dbReference type="NCBI Taxonomy" id="51338"/>
    <lineage>
        <taxon>Eukaryota</taxon>
        <taxon>Metazoa</taxon>
        <taxon>Chordata</taxon>
        <taxon>Craniata</taxon>
        <taxon>Vertebrata</taxon>
        <taxon>Euteleostomi</taxon>
        <taxon>Mammalia</taxon>
        <taxon>Eutheria</taxon>
        <taxon>Euarchontoglires</taxon>
        <taxon>Glires</taxon>
        <taxon>Rodentia</taxon>
        <taxon>Castorimorpha</taxon>
        <taxon>Castoridae</taxon>
        <taxon>Castor</taxon>
    </lineage>
</organism>
<gene>
    <name evidence="2" type="primary">LOC141421231</name>
</gene>
<protein>
    <submittedName>
        <fullName evidence="2">CD109 antigen-like</fullName>
    </submittedName>
</protein>
<evidence type="ECO:0000313" key="2">
    <source>
        <dbReference type="RefSeq" id="XP_073923014.1"/>
    </source>
</evidence>
<name>A0AC58M0S2_CASCN</name>
<evidence type="ECO:0000313" key="1">
    <source>
        <dbReference type="Proteomes" id="UP001732720"/>
    </source>
</evidence>
<reference evidence="2" key="1">
    <citation type="submission" date="2025-08" db="UniProtKB">
        <authorList>
            <consortium name="RefSeq"/>
        </authorList>
    </citation>
    <scope>IDENTIFICATION</scope>
</reference>
<dbReference type="RefSeq" id="XP_073923014.1">
    <property type="nucleotide sequence ID" value="XM_074066913.1"/>
</dbReference>
<accession>A0AC58M0S2</accession>
<sequence length="102" mass="11653">MLTFLPLSFWGEKKNITKKFKPSLNFTATVKATRSDTNRLTPEERNNNVVIAVTQRNSTSSWTRWSSGNQETENARPLTILSPKMGSSRLNFQFWTIPVSCN</sequence>
<proteinExistence type="predicted"/>